<sequence>MENRFLGLIEKSVKVHWDLPAFTDMEGSTLLYKDVARRMEELHILFRCAEIQPGDKIAILGRNSSNWALSFFGTLTYGAVAVPILHEFKADNIHLILNHSESKVLFVSASNWAQLDEKEFPQIRLIIQLDDFSLIKSDKPAVKEAINQLPQLFEQKYPSFTPESIHYYEENPEDLCLLNYTSGTTSSSKGVMLPYRSLWSNTQFAADNLPFIHAGDNIVCILPMAHMYGLAFEVLNSVNKGCHIHFITRMPSPQVIGKAFTSCRPRLILAVPIIIEKIVRTRIFPIIEKPLMKVLLNLPVINTIMRKKIANQLNEAFGGNFEEIVIGGAPLNKEVEQFLRSIRFRYTVGYGMTECGPLVAYAQWDIFKPTSVGKIVDRMDVRIDSPDPQHKVGEILVRGTNNMLGYYKNPQITAAVMMPDGWMRTGDLGTIDADGYLYIRGRSKTMLLGPNGQNIYPEEIEAKLNNMPLVVESLIISDNKKLTALIYPDWDQIKKSGLTTKALNEQMAQNLKQLNRSIPGYCKVALYELREQEFEKTPKKSIKRFLYQPEL</sequence>
<dbReference type="EMBL" id="JAKZMM010000023">
    <property type="protein sequence ID" value="MCJ2380943.1"/>
    <property type="molecule type" value="Genomic_DNA"/>
</dbReference>
<dbReference type="PROSITE" id="PS00455">
    <property type="entry name" value="AMP_BINDING"/>
    <property type="match status" value="1"/>
</dbReference>
<organism evidence="4 5">
    <name type="scientific">Parabacteroides faecalis</name>
    <dbReference type="NCBI Taxonomy" id="2924040"/>
    <lineage>
        <taxon>Bacteria</taxon>
        <taxon>Pseudomonadati</taxon>
        <taxon>Bacteroidota</taxon>
        <taxon>Bacteroidia</taxon>
        <taxon>Bacteroidales</taxon>
        <taxon>Tannerellaceae</taxon>
        <taxon>Parabacteroides</taxon>
    </lineage>
</organism>
<keyword evidence="2" id="KW-0067">ATP-binding</keyword>
<accession>A0ABT0C247</accession>
<dbReference type="PANTHER" id="PTHR43272">
    <property type="entry name" value="LONG-CHAIN-FATTY-ACID--COA LIGASE"/>
    <property type="match status" value="1"/>
</dbReference>
<dbReference type="RefSeq" id="WP_243325263.1">
    <property type="nucleotide sequence ID" value="NZ_JAKZMM010000023.1"/>
</dbReference>
<dbReference type="Gene3D" id="3.40.50.12780">
    <property type="entry name" value="N-terminal domain of ligase-like"/>
    <property type="match status" value="1"/>
</dbReference>
<evidence type="ECO:0000256" key="1">
    <source>
        <dbReference type="ARBA" id="ARBA00022741"/>
    </source>
</evidence>
<dbReference type="InterPro" id="IPR020845">
    <property type="entry name" value="AMP-binding_CS"/>
</dbReference>
<feature type="domain" description="AMP-dependent synthetase/ligase" evidence="3">
    <location>
        <begin position="10"/>
        <end position="407"/>
    </location>
</feature>
<name>A0ABT0C247_9BACT</name>
<comment type="caution">
    <text evidence="4">The sequence shown here is derived from an EMBL/GenBank/DDBJ whole genome shotgun (WGS) entry which is preliminary data.</text>
</comment>
<reference evidence="4 5" key="1">
    <citation type="submission" date="2022-03" db="EMBL/GenBank/DDBJ databases">
        <title>Parabacteroides sp. nov. isolated from swine feces.</title>
        <authorList>
            <person name="Bak J.E."/>
        </authorList>
    </citation>
    <scope>NUCLEOTIDE SEQUENCE [LARGE SCALE GENOMIC DNA]</scope>
    <source>
        <strain evidence="4 5">AGMB00274</strain>
    </source>
</reference>
<dbReference type="Pfam" id="PF00501">
    <property type="entry name" value="AMP-binding"/>
    <property type="match status" value="1"/>
</dbReference>
<protein>
    <submittedName>
        <fullName evidence="4">AMP-binding protein</fullName>
    </submittedName>
</protein>
<keyword evidence="1" id="KW-0547">Nucleotide-binding</keyword>
<evidence type="ECO:0000313" key="5">
    <source>
        <dbReference type="Proteomes" id="UP001165444"/>
    </source>
</evidence>
<evidence type="ECO:0000313" key="4">
    <source>
        <dbReference type="EMBL" id="MCJ2380943.1"/>
    </source>
</evidence>
<dbReference type="SUPFAM" id="SSF56801">
    <property type="entry name" value="Acetyl-CoA synthetase-like"/>
    <property type="match status" value="1"/>
</dbReference>
<dbReference type="InterPro" id="IPR000873">
    <property type="entry name" value="AMP-dep_synth/lig_dom"/>
</dbReference>
<dbReference type="PANTHER" id="PTHR43272:SF33">
    <property type="entry name" value="AMP-BINDING DOMAIN-CONTAINING PROTEIN-RELATED"/>
    <property type="match status" value="1"/>
</dbReference>
<dbReference type="Proteomes" id="UP001165444">
    <property type="component" value="Unassembled WGS sequence"/>
</dbReference>
<keyword evidence="5" id="KW-1185">Reference proteome</keyword>
<proteinExistence type="predicted"/>
<evidence type="ECO:0000256" key="2">
    <source>
        <dbReference type="ARBA" id="ARBA00022840"/>
    </source>
</evidence>
<dbReference type="InterPro" id="IPR042099">
    <property type="entry name" value="ANL_N_sf"/>
</dbReference>
<evidence type="ECO:0000259" key="3">
    <source>
        <dbReference type="Pfam" id="PF00501"/>
    </source>
</evidence>
<gene>
    <name evidence="4" type="ORF">MUN53_10030</name>
</gene>
<dbReference type="Pfam" id="PF23562">
    <property type="entry name" value="AMP-binding_C_3"/>
    <property type="match status" value="1"/>
</dbReference>